<feature type="region of interest" description="Disordered" evidence="1">
    <location>
        <begin position="1"/>
        <end position="27"/>
    </location>
</feature>
<dbReference type="AlphaFoldDB" id="A0A9P1NNX6"/>
<gene>
    <name evidence="2" type="ORF">AZOBR_p170108</name>
</gene>
<keyword evidence="2" id="KW-0614">Plasmid</keyword>
<feature type="compositionally biased region" description="Basic and acidic residues" evidence="1">
    <location>
        <begin position="166"/>
        <end position="186"/>
    </location>
</feature>
<proteinExistence type="predicted"/>
<evidence type="ECO:0000256" key="1">
    <source>
        <dbReference type="SAM" id="MobiDB-lite"/>
    </source>
</evidence>
<feature type="compositionally biased region" description="Basic and acidic residues" evidence="1">
    <location>
        <begin position="347"/>
        <end position="357"/>
    </location>
</feature>
<dbReference type="KEGG" id="abs:AZOBR_p170108"/>
<accession>A0A9P1NNX6</accession>
<evidence type="ECO:0000313" key="3">
    <source>
        <dbReference type="Proteomes" id="UP000007319"/>
    </source>
</evidence>
<feature type="compositionally biased region" description="Low complexity" evidence="1">
    <location>
        <begin position="74"/>
        <end position="84"/>
    </location>
</feature>
<feature type="compositionally biased region" description="Basic and acidic residues" evidence="1">
    <location>
        <begin position="85"/>
        <end position="108"/>
    </location>
</feature>
<feature type="compositionally biased region" description="Basic and acidic residues" evidence="1">
    <location>
        <begin position="363"/>
        <end position="375"/>
    </location>
</feature>
<feature type="compositionally biased region" description="Basic and acidic residues" evidence="1">
    <location>
        <begin position="8"/>
        <end position="19"/>
    </location>
</feature>
<feature type="region of interest" description="Disordered" evidence="1">
    <location>
        <begin position="65"/>
        <end position="186"/>
    </location>
</feature>
<feature type="region of interest" description="Disordered" evidence="1">
    <location>
        <begin position="293"/>
        <end position="396"/>
    </location>
</feature>
<feature type="compositionally biased region" description="Basic and acidic residues" evidence="1">
    <location>
        <begin position="305"/>
        <end position="315"/>
    </location>
</feature>
<organism evidence="2 3">
    <name type="scientific">Azospirillum baldaniorum</name>
    <dbReference type="NCBI Taxonomy" id="1064539"/>
    <lineage>
        <taxon>Bacteria</taxon>
        <taxon>Pseudomonadati</taxon>
        <taxon>Pseudomonadota</taxon>
        <taxon>Alphaproteobacteria</taxon>
        <taxon>Rhodospirillales</taxon>
        <taxon>Azospirillaceae</taxon>
        <taxon>Azospirillum</taxon>
    </lineage>
</organism>
<keyword evidence="3" id="KW-1185">Reference proteome</keyword>
<evidence type="ECO:0000313" key="2">
    <source>
        <dbReference type="EMBL" id="CCD00352.1"/>
    </source>
</evidence>
<dbReference type="Proteomes" id="UP000007319">
    <property type="component" value="Plasmid AZOBR_p1"/>
</dbReference>
<sequence length="396" mass="43865">MPMASARLSRERCSRERRASAARAAGTAVAVQSGLQSTLAGAVVHRAGVLALAERGLDVELADQHEEDHRQRRGQQQAQGPEGQPHGDDGEQGERGRDGDQFPRDQGRYHIALDLLDENVQPQNIERRAQPRGRGDQQGRNRRSDRPHEGNELRQSGEQAKRKRRWDAEKPEAERGQDPDGRHRDHLPLEPLAQRVSCAVKGFPCPKFGIARDEGDHAVAVEPRLRGKVDAAGHDQQKVAKGAERRHHDGRDVADDALRQRADVQVLDLPEQPPSPGVVLQALPHLVPGLRKDPRQLVDLGGHLPAEKPDAPADRDDQDQDGESQRPPRGQVKPLSDPVGEPAQENRQQDSRERQEKDIDDPQQEKGKSCEENCNEHPVGIRPNVQAHIPLPEAAD</sequence>
<reference evidence="2 3" key="1">
    <citation type="journal article" date="2011" name="PLoS Genet.">
        <title>Azospirillum genomes reveal transition of bacteria from aquatic to terrestrial environments.</title>
        <authorList>
            <person name="Wisniewski-Dye F."/>
            <person name="Borziak K."/>
            <person name="Khalsa-Moyers G."/>
            <person name="Alexandre G."/>
            <person name="Sukharnikov L.O."/>
            <person name="Wuichet K."/>
            <person name="Hurst G.B."/>
            <person name="McDonald W.H."/>
            <person name="Robertson J.S."/>
            <person name="Barbe V."/>
            <person name="Calteau A."/>
            <person name="Rouy Z."/>
            <person name="Mangenot S."/>
            <person name="Prigent-Combaret C."/>
            <person name="Normand P."/>
            <person name="Boyer M."/>
            <person name="Siguier P."/>
            <person name="Dessaux Y."/>
            <person name="Elmerich C."/>
            <person name="Condemine G."/>
            <person name="Krishnen G."/>
            <person name="Kennedy I."/>
            <person name="Paterson A.H."/>
            <person name="Gonzalez V."/>
            <person name="Mavingui P."/>
            <person name="Zhulin I.B."/>
        </authorList>
    </citation>
    <scope>NUCLEOTIDE SEQUENCE [LARGE SCALE GENOMIC DNA]</scope>
    <source>
        <strain evidence="2 3">Sp245</strain>
    </source>
</reference>
<protein>
    <submittedName>
        <fullName evidence="2">Uncharacterized protein</fullName>
    </submittedName>
</protein>
<dbReference type="EMBL" id="HE577328">
    <property type="protein sequence ID" value="CCD00352.1"/>
    <property type="molecule type" value="Genomic_DNA"/>
</dbReference>
<name>A0A9P1NNX6_9PROT</name>
<geneLocation type="plasmid" evidence="2 3">
    <name>AZOBR_p1</name>
</geneLocation>
<feature type="compositionally biased region" description="Basic and acidic residues" evidence="1">
    <location>
        <begin position="125"/>
        <end position="152"/>
    </location>
</feature>
<feature type="region of interest" description="Disordered" evidence="1">
    <location>
        <begin position="230"/>
        <end position="259"/>
    </location>
</feature>